<sequence>MKFRNKFILLSTVFLSISVMAYTPKLLLIDQGYMEKQFLDEKSITRIDKSLMRVVIYEKYEYKKNDEYARNYQSAIKSYIVDCPYKALSVGEAKFYSGQTSNSEMINRMQNIYGMDGETGQSFEFYDDLTFESIKNSFVGQKIYKRVCIGK</sequence>
<dbReference type="Proteomes" id="UP000245977">
    <property type="component" value="Chromosome"/>
</dbReference>
<dbReference type="RefSeq" id="WP_065994055.1">
    <property type="nucleotide sequence ID" value="NZ_CP029397.2"/>
</dbReference>
<accession>A0A2S2FAM0</accession>
<dbReference type="OrthoDB" id="7063023at2"/>
<dbReference type="KEGG" id="adv:DJ533_04720"/>
<gene>
    <name evidence="1" type="ORF">DJ533_04720</name>
</gene>
<evidence type="ECO:0000313" key="1">
    <source>
        <dbReference type="EMBL" id="AWL27938.1"/>
    </source>
</evidence>
<organism evidence="1 2">
    <name type="scientific">Acinetobacter defluvii</name>
    <dbReference type="NCBI Taxonomy" id="1871111"/>
    <lineage>
        <taxon>Bacteria</taxon>
        <taxon>Pseudomonadati</taxon>
        <taxon>Pseudomonadota</taxon>
        <taxon>Gammaproteobacteria</taxon>
        <taxon>Moraxellales</taxon>
        <taxon>Moraxellaceae</taxon>
        <taxon>Acinetobacter</taxon>
    </lineage>
</organism>
<protein>
    <submittedName>
        <fullName evidence="1">Uncharacterized protein</fullName>
    </submittedName>
</protein>
<dbReference type="STRING" id="1871111.GCA_001704615_03398"/>
<dbReference type="AlphaFoldDB" id="A0A2S2FAM0"/>
<reference evidence="1" key="1">
    <citation type="submission" date="2019-08" db="EMBL/GenBank/DDBJ databases">
        <title>The complete genome of Acinetobacter defluvii strain WCHAD010030.</title>
        <authorList>
            <person name="Hu Y."/>
            <person name="Qin J."/>
            <person name="Feng Y."/>
            <person name="Zong Z."/>
        </authorList>
    </citation>
    <scope>NUCLEOTIDE SEQUENCE</scope>
    <source>
        <strain evidence="1">WCHA30</strain>
    </source>
</reference>
<evidence type="ECO:0000313" key="2">
    <source>
        <dbReference type="Proteomes" id="UP000245977"/>
    </source>
</evidence>
<proteinExistence type="predicted"/>
<dbReference type="EMBL" id="CP029397">
    <property type="protein sequence ID" value="AWL27938.1"/>
    <property type="molecule type" value="Genomic_DNA"/>
</dbReference>
<keyword evidence="2" id="KW-1185">Reference proteome</keyword>
<name>A0A2S2FAM0_9GAMM</name>